<evidence type="ECO:0000313" key="2">
    <source>
        <dbReference type="EMBL" id="ABL00794.1"/>
    </source>
</evidence>
<dbReference type="eggNOG" id="COG3155">
    <property type="taxonomic scope" value="Bacteria"/>
</dbReference>
<dbReference type="SUPFAM" id="SSF52317">
    <property type="entry name" value="Class I glutamine amidotransferase-like"/>
    <property type="match status" value="1"/>
</dbReference>
<dbReference type="PANTHER" id="PTHR10224:SF12">
    <property type="entry name" value="GLYOXALASE ELBB"/>
    <property type="match status" value="1"/>
</dbReference>
<name>A1ATX3_PELPD</name>
<dbReference type="RefSeq" id="WP_011737012.1">
    <property type="nucleotide sequence ID" value="NC_008609.1"/>
</dbReference>
<dbReference type="STRING" id="338966.Ppro_3200"/>
<organism evidence="2 3">
    <name type="scientific">Pelobacter propionicus (strain DSM 2379 / NBRC 103807 / OttBd1)</name>
    <dbReference type="NCBI Taxonomy" id="338966"/>
    <lineage>
        <taxon>Bacteria</taxon>
        <taxon>Pseudomonadati</taxon>
        <taxon>Thermodesulfobacteriota</taxon>
        <taxon>Desulfuromonadia</taxon>
        <taxon>Desulfuromonadales</taxon>
        <taxon>Desulfuromonadaceae</taxon>
        <taxon>Pelobacter</taxon>
    </lineage>
</organism>
<dbReference type="PIRSF" id="PIRSF006320">
    <property type="entry name" value="Elb2"/>
    <property type="match status" value="1"/>
</dbReference>
<proteinExistence type="predicted"/>
<accession>A1ATX3</accession>
<dbReference type="OrthoDB" id="9792284at2"/>
<dbReference type="CDD" id="cd03133">
    <property type="entry name" value="GATase1_ES1"/>
    <property type="match status" value="1"/>
</dbReference>
<sequence>MKKIGVILSGCGVRDGSEIHEAVLTLLAIDRCGAEAVCMAPNVEFPETDHLTMQETGAMRNVLVESARIARGNIRDIKDVKATDLDAVILPGGFGAAKNLCDFAVKGAAATVNPQVARLLKEMAAARKPIGAICIAPVVIAAVLGKELAPSVTIGNDAGTAAEISKTGAVHQECPVTGVIVDCEKMIVTTPAYMLANRISQVHEGIGKCVNDIVNMIS</sequence>
<dbReference type="AlphaFoldDB" id="A1ATX3"/>
<dbReference type="Gene3D" id="3.40.50.880">
    <property type="match status" value="1"/>
</dbReference>
<dbReference type="KEGG" id="ppd:Ppro_3200"/>
<dbReference type="InterPro" id="IPR029062">
    <property type="entry name" value="Class_I_gatase-like"/>
</dbReference>
<dbReference type="HOGENOM" id="CLU_072952_1_0_7"/>
<dbReference type="PANTHER" id="PTHR10224">
    <property type="entry name" value="ES1 PROTEIN HOMOLOG, MITOCHONDRIAL"/>
    <property type="match status" value="1"/>
</dbReference>
<protein>
    <submittedName>
        <fullName evidence="2">ThiJ/PfpI domain protein</fullName>
    </submittedName>
</protein>
<dbReference type="InterPro" id="IPR002818">
    <property type="entry name" value="DJ-1/PfpI"/>
</dbReference>
<dbReference type="Pfam" id="PF01965">
    <property type="entry name" value="DJ-1_PfpI"/>
    <property type="match status" value="1"/>
</dbReference>
<dbReference type="NCBIfam" id="NF008747">
    <property type="entry name" value="PRK11780.1"/>
    <property type="match status" value="1"/>
</dbReference>
<feature type="domain" description="DJ-1/PfpI" evidence="1">
    <location>
        <begin position="77"/>
        <end position="142"/>
    </location>
</feature>
<dbReference type="EMBL" id="CP000482">
    <property type="protein sequence ID" value="ABL00794.1"/>
    <property type="molecule type" value="Genomic_DNA"/>
</dbReference>
<keyword evidence="3" id="KW-1185">Reference proteome</keyword>
<dbReference type="Proteomes" id="UP000006732">
    <property type="component" value="Chromosome"/>
</dbReference>
<dbReference type="InterPro" id="IPR026041">
    <property type="entry name" value="ElbB"/>
</dbReference>
<reference evidence="2 3" key="1">
    <citation type="submission" date="2006-10" db="EMBL/GenBank/DDBJ databases">
        <title>Complete sequence of chromosome of Pelobacter propionicus DSM 2379.</title>
        <authorList>
            <consortium name="US DOE Joint Genome Institute"/>
            <person name="Copeland A."/>
            <person name="Lucas S."/>
            <person name="Lapidus A."/>
            <person name="Barry K."/>
            <person name="Detter J.C."/>
            <person name="Glavina del Rio T."/>
            <person name="Hammon N."/>
            <person name="Israni S."/>
            <person name="Dalin E."/>
            <person name="Tice H."/>
            <person name="Pitluck S."/>
            <person name="Saunders E."/>
            <person name="Brettin T."/>
            <person name="Bruce D."/>
            <person name="Han C."/>
            <person name="Tapia R."/>
            <person name="Schmutz J."/>
            <person name="Larimer F."/>
            <person name="Land M."/>
            <person name="Hauser L."/>
            <person name="Kyrpides N."/>
            <person name="Kim E."/>
            <person name="Lovley D."/>
            <person name="Richardson P."/>
        </authorList>
    </citation>
    <scope>NUCLEOTIDE SEQUENCE [LARGE SCALE GENOMIC DNA]</scope>
    <source>
        <strain evidence="3">DSM 2379 / NBRC 103807 / OttBd1</strain>
    </source>
</reference>
<gene>
    <name evidence="2" type="ordered locus">Ppro_3200</name>
</gene>
<evidence type="ECO:0000259" key="1">
    <source>
        <dbReference type="Pfam" id="PF01965"/>
    </source>
</evidence>
<evidence type="ECO:0000313" key="3">
    <source>
        <dbReference type="Proteomes" id="UP000006732"/>
    </source>
</evidence>